<feature type="domain" description="Phage tail fibre protein N-terminal" evidence="1">
    <location>
        <begin position="8"/>
        <end position="102"/>
    </location>
</feature>
<evidence type="ECO:0000313" key="5">
    <source>
        <dbReference type="Proteomes" id="UP000241858"/>
    </source>
</evidence>
<dbReference type="AlphaFoldDB" id="A0A1B8HXS6"/>
<proteinExistence type="predicted"/>
<gene>
    <name evidence="2" type="ORF">C0W81_18725</name>
    <name evidence="3" type="ORF">PAQU9191_00806</name>
</gene>
<dbReference type="Pfam" id="PF12571">
    <property type="entry name" value="Phage_tail_fib"/>
    <property type="match status" value="1"/>
</dbReference>
<dbReference type="EMBL" id="FYAH01000001">
    <property type="protein sequence ID" value="SMY15583.1"/>
    <property type="molecule type" value="Genomic_DNA"/>
</dbReference>
<evidence type="ECO:0000313" key="3">
    <source>
        <dbReference type="EMBL" id="SMY15583.1"/>
    </source>
</evidence>
<protein>
    <recommendedName>
        <fullName evidence="1">Phage tail fibre protein N-terminal domain-containing protein</fullName>
    </recommendedName>
</protein>
<name>A0A1B8HXS6_9GAMM</name>
<dbReference type="RefSeq" id="WP_060999086.1">
    <property type="nucleotide sequence ID" value="NZ_FYAH01000001.1"/>
</dbReference>
<sequence length="174" mass="19391">MSSPVVQFTKVGLAELISAKNQGIKGAIKWIAAGDRSYQPTPEQKALYNEKQRELISDWEELSPTQLRMAAVFKGNLEYEVREVGFFLETGTLLAVYSVPNTLLAYKSANASWLQKFTLDVSPLPSNSITIEVGNDNINLLLGEELTTIATAQIGNMSRHLELLFRFNALEKRV</sequence>
<organism evidence="2 5">
    <name type="scientific">Photobacterium aquimaris</name>
    <dbReference type="NCBI Taxonomy" id="512643"/>
    <lineage>
        <taxon>Bacteria</taxon>
        <taxon>Pseudomonadati</taxon>
        <taxon>Pseudomonadota</taxon>
        <taxon>Gammaproteobacteria</taxon>
        <taxon>Vibrionales</taxon>
        <taxon>Vibrionaceae</taxon>
        <taxon>Photobacterium</taxon>
    </lineage>
</organism>
<dbReference type="OrthoDB" id="8596123at2"/>
<keyword evidence="4" id="KW-1185">Reference proteome</keyword>
<reference evidence="4" key="1">
    <citation type="submission" date="2017-06" db="EMBL/GenBank/DDBJ databases">
        <authorList>
            <person name="Rodrigo-Torres L."/>
            <person name="Arahal R. D."/>
            <person name="Lucena T."/>
        </authorList>
    </citation>
    <scope>NUCLEOTIDE SEQUENCE [LARGE SCALE GENOMIC DNA]</scope>
    <source>
        <strain evidence="4">type strain: CECT 9192</strain>
    </source>
</reference>
<dbReference type="Proteomes" id="UP000196485">
    <property type="component" value="Unassembled WGS sequence"/>
</dbReference>
<evidence type="ECO:0000313" key="2">
    <source>
        <dbReference type="EMBL" id="PST97922.1"/>
    </source>
</evidence>
<evidence type="ECO:0000259" key="1">
    <source>
        <dbReference type="Pfam" id="PF12571"/>
    </source>
</evidence>
<dbReference type="Proteomes" id="UP000241858">
    <property type="component" value="Unassembled WGS sequence"/>
</dbReference>
<reference evidence="3" key="2">
    <citation type="submission" date="2017-06" db="EMBL/GenBank/DDBJ databases">
        <authorList>
            <person name="Kim H.J."/>
            <person name="Triplett B.A."/>
        </authorList>
    </citation>
    <scope>NUCLEOTIDE SEQUENCE [LARGE SCALE GENOMIC DNA]</scope>
    <source>
        <strain evidence="3">Type strain: CECT 9192</strain>
    </source>
</reference>
<reference evidence="2 5" key="3">
    <citation type="submission" date="2018-03" db="EMBL/GenBank/DDBJ databases">
        <title>Whole genome sequencing of Histamine producing bacteria.</title>
        <authorList>
            <person name="Butler K."/>
        </authorList>
    </citation>
    <scope>NUCLEOTIDE SEQUENCE [LARGE SCALE GENOMIC DNA]</scope>
    <source>
        <strain evidence="2 5">DSM 23343</strain>
    </source>
</reference>
<dbReference type="EMBL" id="PYLY01000057">
    <property type="protein sequence ID" value="PST97922.1"/>
    <property type="molecule type" value="Genomic_DNA"/>
</dbReference>
<evidence type="ECO:0000313" key="4">
    <source>
        <dbReference type="Proteomes" id="UP000196485"/>
    </source>
</evidence>
<dbReference type="InterPro" id="IPR022225">
    <property type="entry name" value="Phage_tail_fibre_N"/>
</dbReference>
<accession>A0A1B8HXS6</accession>